<protein>
    <submittedName>
        <fullName evidence="2">Uncharacterized protein</fullName>
    </submittedName>
</protein>
<reference evidence="2 3" key="1">
    <citation type="submission" date="2024-04" db="EMBL/GenBank/DDBJ databases">
        <title>Phyllosticta paracitricarpa is synonymous to the EU quarantine fungus P. citricarpa based on phylogenomic analyses.</title>
        <authorList>
            <consortium name="Lawrence Berkeley National Laboratory"/>
            <person name="Van Ingen-Buijs V.A."/>
            <person name="Van Westerhoven A.C."/>
            <person name="Haridas S."/>
            <person name="Skiadas P."/>
            <person name="Martin F."/>
            <person name="Groenewald J.Z."/>
            <person name="Crous P.W."/>
            <person name="Seidl M.F."/>
        </authorList>
    </citation>
    <scope>NUCLEOTIDE SEQUENCE [LARGE SCALE GENOMIC DNA]</scope>
    <source>
        <strain evidence="2 3">CBS 123374</strain>
    </source>
</reference>
<proteinExistence type="predicted"/>
<organism evidence="2 3">
    <name type="scientific">Phyllosticta capitalensis</name>
    <dbReference type="NCBI Taxonomy" id="121624"/>
    <lineage>
        <taxon>Eukaryota</taxon>
        <taxon>Fungi</taxon>
        <taxon>Dikarya</taxon>
        <taxon>Ascomycota</taxon>
        <taxon>Pezizomycotina</taxon>
        <taxon>Dothideomycetes</taxon>
        <taxon>Dothideomycetes incertae sedis</taxon>
        <taxon>Botryosphaeriales</taxon>
        <taxon>Phyllostictaceae</taxon>
        <taxon>Phyllosticta</taxon>
    </lineage>
</organism>
<dbReference type="Proteomes" id="UP001492380">
    <property type="component" value="Unassembled WGS sequence"/>
</dbReference>
<evidence type="ECO:0000256" key="1">
    <source>
        <dbReference type="SAM" id="MobiDB-lite"/>
    </source>
</evidence>
<evidence type="ECO:0000313" key="3">
    <source>
        <dbReference type="Proteomes" id="UP001492380"/>
    </source>
</evidence>
<keyword evidence="3" id="KW-1185">Reference proteome</keyword>
<dbReference type="EMBL" id="JBBWRZ010000010">
    <property type="protein sequence ID" value="KAK8227627.1"/>
    <property type="molecule type" value="Genomic_DNA"/>
</dbReference>
<feature type="region of interest" description="Disordered" evidence="1">
    <location>
        <begin position="191"/>
        <end position="226"/>
    </location>
</feature>
<evidence type="ECO:0000313" key="2">
    <source>
        <dbReference type="EMBL" id="KAK8227627.1"/>
    </source>
</evidence>
<sequence length="346" mass="39347">MGEGKVYHNPGDASDGHTVSIKDFVLPDVSLSMLARDFAPLIGKLPSLEELRLDTSPYRGMGLPFSASLLEHSVRDENPLLVRVVFKEFICEFPWRGYPTTKEATFLPNPRFKGRAKESLYDDPETLSRTFESVMEKTSMAFFDSGPSTVRFESLELSGENVYFNCFEPNTEPGQKRSSPVSLSFRGVRETIIDEEEEEEEEESDEYSDESDEELEDEAWEDENEEDVEVISEAAALKMMKNAPSSSITRITKELKRSERFIRELTIVDCTLEATERDFVSLFEKLMTQRKLEVLRFENVRGADDRVVMFDWDKDGVLDNGSLIPKFVEEAGVGPALVGMISCLRY</sequence>
<accession>A0ABR1YFA8</accession>
<name>A0ABR1YFA8_9PEZI</name>
<gene>
    <name evidence="2" type="ORF">HDK90DRAFT_64829</name>
</gene>
<feature type="compositionally biased region" description="Acidic residues" evidence="1">
    <location>
        <begin position="193"/>
        <end position="226"/>
    </location>
</feature>
<comment type="caution">
    <text evidence="2">The sequence shown here is derived from an EMBL/GenBank/DDBJ whole genome shotgun (WGS) entry which is preliminary data.</text>
</comment>